<feature type="transmembrane region" description="Helical" evidence="13">
    <location>
        <begin position="12"/>
        <end position="31"/>
    </location>
</feature>
<evidence type="ECO:0000256" key="2">
    <source>
        <dbReference type="ARBA" id="ARBA00022475"/>
    </source>
</evidence>
<evidence type="ECO:0000256" key="13">
    <source>
        <dbReference type="SAM" id="Phobius"/>
    </source>
</evidence>
<dbReference type="Proteomes" id="UP000290889">
    <property type="component" value="Chromosome"/>
</dbReference>
<protein>
    <recommendedName>
        <fullName evidence="9">Periplasmic chaperone PpiD</fullName>
    </recommendedName>
    <alternativeName>
        <fullName evidence="10">Periplasmic folding chaperone</fullName>
    </alternativeName>
</protein>
<dbReference type="PROSITE" id="PS01096">
    <property type="entry name" value="PPIC_PPIASE_1"/>
    <property type="match status" value="1"/>
</dbReference>
<evidence type="ECO:0000259" key="14">
    <source>
        <dbReference type="PROSITE" id="PS50198"/>
    </source>
</evidence>
<keyword evidence="5 13" id="KW-1133">Transmembrane helix</keyword>
<dbReference type="Pfam" id="PF13616">
    <property type="entry name" value="Rotamase_3"/>
    <property type="match status" value="1"/>
</dbReference>
<dbReference type="Pfam" id="PF13623">
    <property type="entry name" value="SurA_N_2"/>
    <property type="match status" value="1"/>
</dbReference>
<evidence type="ECO:0000256" key="7">
    <source>
        <dbReference type="ARBA" id="ARBA00023186"/>
    </source>
</evidence>
<proteinExistence type="inferred from homology"/>
<evidence type="ECO:0000256" key="10">
    <source>
        <dbReference type="ARBA" id="ARBA00042775"/>
    </source>
</evidence>
<keyword evidence="2" id="KW-1003">Cell membrane</keyword>
<name>A0A411EBU7_9FLAO</name>
<dbReference type="Gene3D" id="3.10.50.40">
    <property type="match status" value="1"/>
</dbReference>
<dbReference type="InterPro" id="IPR023058">
    <property type="entry name" value="PPIase_PpiC_CS"/>
</dbReference>
<keyword evidence="12" id="KW-0175">Coiled coil</keyword>
<comment type="similarity">
    <text evidence="8">Belongs to the PpiD chaperone family.</text>
</comment>
<gene>
    <name evidence="15" type="ORF">EQY75_11030</name>
</gene>
<evidence type="ECO:0000256" key="6">
    <source>
        <dbReference type="ARBA" id="ARBA00023136"/>
    </source>
</evidence>
<evidence type="ECO:0000256" key="4">
    <source>
        <dbReference type="ARBA" id="ARBA00022692"/>
    </source>
</evidence>
<dbReference type="GO" id="GO:0005886">
    <property type="term" value="C:plasma membrane"/>
    <property type="evidence" value="ECO:0007669"/>
    <property type="project" value="UniProtKB-SubCell"/>
</dbReference>
<dbReference type="InterPro" id="IPR052029">
    <property type="entry name" value="PpiD_chaperone"/>
</dbReference>
<dbReference type="PANTHER" id="PTHR47529">
    <property type="entry name" value="PEPTIDYL-PROLYL CIS-TRANS ISOMERASE D"/>
    <property type="match status" value="1"/>
</dbReference>
<dbReference type="EMBL" id="CP035544">
    <property type="protein sequence ID" value="QBA65014.1"/>
    <property type="molecule type" value="Genomic_DNA"/>
</dbReference>
<dbReference type="InterPro" id="IPR046357">
    <property type="entry name" value="PPIase_dom_sf"/>
</dbReference>
<dbReference type="InterPro" id="IPR000297">
    <property type="entry name" value="PPIase_PpiC"/>
</dbReference>
<feature type="coiled-coil region" evidence="12">
    <location>
        <begin position="360"/>
        <end position="387"/>
    </location>
</feature>
<evidence type="ECO:0000256" key="5">
    <source>
        <dbReference type="ARBA" id="ARBA00022989"/>
    </source>
</evidence>
<keyword evidence="7" id="KW-0143">Chaperone</keyword>
<evidence type="ECO:0000313" key="15">
    <source>
        <dbReference type="EMBL" id="QBA65014.1"/>
    </source>
</evidence>
<evidence type="ECO:0000256" key="9">
    <source>
        <dbReference type="ARBA" id="ARBA00040743"/>
    </source>
</evidence>
<dbReference type="KEGG" id="mur:EQY75_11030"/>
<evidence type="ECO:0000256" key="3">
    <source>
        <dbReference type="ARBA" id="ARBA00022519"/>
    </source>
</evidence>
<accession>A0A411EBU7</accession>
<keyword evidence="11 15" id="KW-0413">Isomerase</keyword>
<evidence type="ECO:0000256" key="11">
    <source>
        <dbReference type="PROSITE-ProRule" id="PRU00278"/>
    </source>
</evidence>
<keyword evidence="11" id="KW-0697">Rotamase</keyword>
<keyword evidence="6 13" id="KW-0472">Membrane</keyword>
<dbReference type="InterPro" id="IPR027304">
    <property type="entry name" value="Trigger_fact/SurA_dom_sf"/>
</dbReference>
<evidence type="ECO:0000256" key="1">
    <source>
        <dbReference type="ARBA" id="ARBA00004382"/>
    </source>
</evidence>
<dbReference type="AlphaFoldDB" id="A0A411EBU7"/>
<feature type="domain" description="PpiC" evidence="14">
    <location>
        <begin position="348"/>
        <end position="454"/>
    </location>
</feature>
<dbReference type="OrthoDB" id="9812372at2"/>
<keyword evidence="3" id="KW-0997">Cell inner membrane</keyword>
<dbReference type="RefSeq" id="WP_129605839.1">
    <property type="nucleotide sequence ID" value="NZ_CP035544.1"/>
</dbReference>
<comment type="subcellular location">
    <subcellularLocation>
        <location evidence="1">Cell inner membrane</location>
        <topology evidence="1">Single-pass type II membrane protein</topology>
        <orientation evidence="1">Periplasmic side</orientation>
    </subcellularLocation>
</comment>
<evidence type="ECO:0000256" key="12">
    <source>
        <dbReference type="SAM" id="Coils"/>
    </source>
</evidence>
<evidence type="ECO:0000256" key="8">
    <source>
        <dbReference type="ARBA" id="ARBA00038408"/>
    </source>
</evidence>
<dbReference type="SUPFAM" id="SSF54534">
    <property type="entry name" value="FKBP-like"/>
    <property type="match status" value="1"/>
</dbReference>
<dbReference type="PANTHER" id="PTHR47529:SF1">
    <property type="entry name" value="PERIPLASMIC CHAPERONE PPID"/>
    <property type="match status" value="1"/>
</dbReference>
<dbReference type="GO" id="GO:0003755">
    <property type="term" value="F:peptidyl-prolyl cis-trans isomerase activity"/>
    <property type="evidence" value="ECO:0007669"/>
    <property type="project" value="UniProtKB-KW"/>
</dbReference>
<sequence length="706" mass="78724">MAILENIRKRTTVLILIIGMALFAFVISGIFTSDGFSGGKVGSSVGEINGEEISIDDFRQKLERATRTSGQSASSMQLVNNIWNQIERNTLLDQQIEELGIDIEQDQIIEVIKSSPGLAQNPQFVDENGQFDERKFRDFILELKMNAPAQYEDWLQDEQAIIENAKQQVYFNLVRAGMGATLKEGELDYKLANDKVDIRYVRVPYAAIPDSTITVTKNEIEAYIKKNEKKYTQERSRDIQFVYFEEGPSEADIAATEAAISSLLDDSVEYFEDRDTTETLPGFRNTDDVVAFLDRNSDAKYDSIFKAKAELPTRFADSLVELEIGELFGPYRDGDIFKVSRMMAKKPNGSVKASHILITYEGAERANPEVNRTMEEAREKAEEVLEQALKPNAVFAQLARDNSDGPSGPRGGDLGFFQEGIMTPKFNDFAFGNPVGHIGLVETEFGFHIVKVDEKRDLYQLATLTRDIQASEETINTLFTDATKFEMTAVDSDKSLSEVAQENDFVVRPVNRLNAMDENLPGLGAQRRIVQWAFNEETELGDIRRFDVNNGYAVVQLTATYKAGLMDVEDASVTVLPILRKQKKAEKIKAENAGKSMAEIASEYKTTVSSASALTVKTPTIPGAGREQLVVGTAFSMEVGQTSNFISGESGVFKFEVTKKEDAPELDNYITYANNLQSSNTARVANSLVEALKEKAEIEDNRSIFY</sequence>
<dbReference type="PROSITE" id="PS50198">
    <property type="entry name" value="PPIC_PPIASE_2"/>
    <property type="match status" value="1"/>
</dbReference>
<reference evidence="15 16" key="1">
    <citation type="submission" date="2019-01" db="EMBL/GenBank/DDBJ databases">
        <title>Muriicola soli sp. nov., isolated from soil.</title>
        <authorList>
            <person name="Kang H.J."/>
            <person name="Kim S.B."/>
        </authorList>
    </citation>
    <scope>NUCLEOTIDE SEQUENCE [LARGE SCALE GENOMIC DNA]</scope>
    <source>
        <strain evidence="15 16">MMS17-SY002</strain>
    </source>
</reference>
<keyword evidence="16" id="KW-1185">Reference proteome</keyword>
<evidence type="ECO:0000313" key="16">
    <source>
        <dbReference type="Proteomes" id="UP000290889"/>
    </source>
</evidence>
<keyword evidence="4 13" id="KW-0812">Transmembrane</keyword>
<organism evidence="15 16">
    <name type="scientific">Muriicola soli</name>
    <dbReference type="NCBI Taxonomy" id="2507538"/>
    <lineage>
        <taxon>Bacteria</taxon>
        <taxon>Pseudomonadati</taxon>
        <taxon>Bacteroidota</taxon>
        <taxon>Flavobacteriia</taxon>
        <taxon>Flavobacteriales</taxon>
        <taxon>Flavobacteriaceae</taxon>
        <taxon>Muriicola</taxon>
    </lineage>
</organism>
<dbReference type="SUPFAM" id="SSF109998">
    <property type="entry name" value="Triger factor/SurA peptide-binding domain-like"/>
    <property type="match status" value="1"/>
</dbReference>